<dbReference type="PANTHER" id="PTHR31511:SF12">
    <property type="entry name" value="RHO TERMINATION FACTOR N-TERMINAL DOMAIN-CONTAINING PROTEIN"/>
    <property type="match status" value="1"/>
</dbReference>
<dbReference type="InterPro" id="IPR043502">
    <property type="entry name" value="DNA/RNA_pol_sf"/>
</dbReference>
<dbReference type="Proteomes" id="UP000694846">
    <property type="component" value="Unplaced"/>
</dbReference>
<evidence type="ECO:0000313" key="2">
    <source>
        <dbReference type="RefSeq" id="XP_025415268.1"/>
    </source>
</evidence>
<dbReference type="PANTHER" id="PTHR31511">
    <property type="entry name" value="PROTEIN CBG23764"/>
    <property type="match status" value="1"/>
</dbReference>
<reference evidence="2" key="1">
    <citation type="submission" date="2025-08" db="UniProtKB">
        <authorList>
            <consortium name="RefSeq"/>
        </authorList>
    </citation>
    <scope>IDENTIFICATION</scope>
    <source>
        <tissue evidence="2">Whole body</tissue>
    </source>
</reference>
<accession>A0A8B8FXM0</accession>
<gene>
    <name evidence="2" type="primary">LOC112686983</name>
</gene>
<dbReference type="GO" id="GO:0071897">
    <property type="term" value="P:DNA biosynthetic process"/>
    <property type="evidence" value="ECO:0007669"/>
    <property type="project" value="UniProtKB-ARBA"/>
</dbReference>
<dbReference type="RefSeq" id="XP_025415268.1">
    <property type="nucleotide sequence ID" value="XM_025559483.1"/>
</dbReference>
<name>A0A8B8FXM0_9HEMI</name>
<dbReference type="AlphaFoldDB" id="A0A8B8FXM0"/>
<keyword evidence="1" id="KW-1185">Reference proteome</keyword>
<protein>
    <submittedName>
        <fullName evidence="2">Uncharacterized protein LOC112686983 isoform X1</fullName>
    </submittedName>
</protein>
<evidence type="ECO:0000313" key="1">
    <source>
        <dbReference type="Proteomes" id="UP000694846"/>
    </source>
</evidence>
<dbReference type="OrthoDB" id="6621203at2759"/>
<proteinExistence type="predicted"/>
<sequence>MRYGKANNKKPDFNPTNPKSWLMYQDCNNLYGWAMSQYMPYGRFKWVEPTLDGLYDLTDTSNIGRIFEVDISYPKELHDLHNDLSFLSNNVIPSDSKIKKLMVTLHHKKNYIIHYKNLQQAIENGLVVEKVHKVIEFNQSLWLAKYISLNTEMRKKAVNEFEKDFFKLLNNEFFGMLLLLLLFYRENDGKHEKENKNGTCI</sequence>
<organism evidence="1 2">
    <name type="scientific">Sipha flava</name>
    <name type="common">yellow sugarcane aphid</name>
    <dbReference type="NCBI Taxonomy" id="143950"/>
    <lineage>
        <taxon>Eukaryota</taxon>
        <taxon>Metazoa</taxon>
        <taxon>Ecdysozoa</taxon>
        <taxon>Arthropoda</taxon>
        <taxon>Hexapoda</taxon>
        <taxon>Insecta</taxon>
        <taxon>Pterygota</taxon>
        <taxon>Neoptera</taxon>
        <taxon>Paraneoptera</taxon>
        <taxon>Hemiptera</taxon>
        <taxon>Sternorrhyncha</taxon>
        <taxon>Aphidomorpha</taxon>
        <taxon>Aphidoidea</taxon>
        <taxon>Aphididae</taxon>
        <taxon>Sipha</taxon>
    </lineage>
</organism>
<dbReference type="SUPFAM" id="SSF56672">
    <property type="entry name" value="DNA/RNA polymerases"/>
    <property type="match status" value="1"/>
</dbReference>
<dbReference type="GeneID" id="112686983"/>